<gene>
    <name evidence="1" type="ORF">ACFPFW_02785</name>
</gene>
<organism evidence="1 2">
    <name type="scientific">Flaviflagellibacter deserti</name>
    <dbReference type="NCBI Taxonomy" id="2267266"/>
    <lineage>
        <taxon>Bacteria</taxon>
        <taxon>Pseudomonadati</taxon>
        <taxon>Pseudomonadota</taxon>
        <taxon>Alphaproteobacteria</taxon>
        <taxon>Hyphomicrobiales</taxon>
        <taxon>Flaviflagellibacter</taxon>
    </lineage>
</organism>
<dbReference type="EMBL" id="JBHSJF010000002">
    <property type="protein sequence ID" value="MFC5066935.1"/>
    <property type="molecule type" value="Genomic_DNA"/>
</dbReference>
<keyword evidence="2" id="KW-1185">Reference proteome</keyword>
<accession>A0ABV9YVW7</accession>
<reference evidence="2" key="1">
    <citation type="journal article" date="2019" name="Int. J. Syst. Evol. Microbiol.">
        <title>The Global Catalogue of Microorganisms (GCM) 10K type strain sequencing project: providing services to taxonomists for standard genome sequencing and annotation.</title>
        <authorList>
            <consortium name="The Broad Institute Genomics Platform"/>
            <consortium name="The Broad Institute Genome Sequencing Center for Infectious Disease"/>
            <person name="Wu L."/>
            <person name="Ma J."/>
        </authorList>
    </citation>
    <scope>NUCLEOTIDE SEQUENCE [LARGE SCALE GENOMIC DNA]</scope>
    <source>
        <strain evidence="2">CGMCC 1.16444</strain>
    </source>
</reference>
<protein>
    <submittedName>
        <fullName evidence="1">Uncharacterized protein</fullName>
    </submittedName>
</protein>
<dbReference type="Proteomes" id="UP001595796">
    <property type="component" value="Unassembled WGS sequence"/>
</dbReference>
<evidence type="ECO:0000313" key="1">
    <source>
        <dbReference type="EMBL" id="MFC5066935.1"/>
    </source>
</evidence>
<sequence length="66" mass="7557">MQTESSAFVADGAATHIQEAQYCNLQARHFAELAEGAKTSDESSYYRNLEELWRWRAVRQMMVSAD</sequence>
<dbReference type="RefSeq" id="WP_114957347.1">
    <property type="nucleotide sequence ID" value="NZ_JBHSJF010000002.1"/>
</dbReference>
<comment type="caution">
    <text evidence="1">The sequence shown here is derived from an EMBL/GenBank/DDBJ whole genome shotgun (WGS) entry which is preliminary data.</text>
</comment>
<proteinExistence type="predicted"/>
<name>A0ABV9YVW7_9HYPH</name>
<evidence type="ECO:0000313" key="2">
    <source>
        <dbReference type="Proteomes" id="UP001595796"/>
    </source>
</evidence>